<evidence type="ECO:0000313" key="5">
    <source>
        <dbReference type="EMBL" id="GIF98343.1"/>
    </source>
</evidence>
<dbReference type="Gene3D" id="2.60.40.290">
    <property type="match status" value="1"/>
</dbReference>
<evidence type="ECO:0000256" key="2">
    <source>
        <dbReference type="SAM" id="MobiDB-lite"/>
    </source>
</evidence>
<evidence type="ECO:0000256" key="1">
    <source>
        <dbReference type="ARBA" id="ARBA00006817"/>
    </source>
</evidence>
<feature type="region of interest" description="Disordered" evidence="2">
    <location>
        <begin position="307"/>
        <end position="349"/>
    </location>
</feature>
<reference evidence="5 6" key="1">
    <citation type="submission" date="2021-01" db="EMBL/GenBank/DDBJ databases">
        <title>Whole genome shotgun sequence of Catellatospora citrea NBRC 14495.</title>
        <authorList>
            <person name="Komaki H."/>
            <person name="Tamura T."/>
        </authorList>
    </citation>
    <scope>NUCLEOTIDE SEQUENCE [LARGE SCALE GENOMIC DNA]</scope>
    <source>
        <strain evidence="5 6">NBRC 14495</strain>
    </source>
</reference>
<keyword evidence="6" id="KW-1185">Reference proteome</keyword>
<comment type="similarity">
    <text evidence="1">Belongs to the AHA1 family.</text>
</comment>
<comment type="caution">
    <text evidence="5">The sequence shown here is derived from an EMBL/GenBank/DDBJ whole genome shotgun (WGS) entry which is preliminary data.</text>
</comment>
<feature type="region of interest" description="Disordered" evidence="2">
    <location>
        <begin position="177"/>
        <end position="255"/>
    </location>
</feature>
<evidence type="ECO:0000313" key="6">
    <source>
        <dbReference type="Proteomes" id="UP000659904"/>
    </source>
</evidence>
<sequence length="468" mass="48780">MGPDRLYIRPVTVLRLDVELPFPVESVWQALTDRRLLGEWFLQTDLMPVQGGVYRAYPGGDLPGFTAPFDMDVIEVVGPTRLALRWRGEQLHADVVWELSTVAGGSRLRVSQTGFLGIAGQVRRAELQRAYATMFEQRLPALLARQEEAAALPTRRRRSKDIYDAADMPRRPPAVVTVSGAAGTARPPAGASMTALAPGVRPAGGLDPRTPSATIPDPLTRSAASPDPWDTGLDAGAASAAGAHPDRPSEADEGAPLSGGLLARVFHMPVDRRLRLLSAAGAMVLTVLAVTAVATLVLRSPVPAAEPVDSAHGPWSGVQAGESATPSAGARSPSPVGSPSASAAAPSAAASAPAGPGLIEAAAPAMAVSYRTLESWSGGYLGEITIRPAAVLDGWSAAVTLPAGAAVTSAWDRIDFRPDGSRVTFTPQEAHRRLPAGEDFVFAFQVGDPSGATRPEDCVVEGVSCAKR</sequence>
<name>A0A8J3KJH9_9ACTN</name>
<feature type="compositionally biased region" description="Low complexity" evidence="2">
    <location>
        <begin position="177"/>
        <end position="191"/>
    </location>
</feature>
<protein>
    <recommendedName>
        <fullName evidence="4">CBM2 domain-containing protein</fullName>
    </recommendedName>
</protein>
<dbReference type="SMART" id="SM00637">
    <property type="entry name" value="CBD_II"/>
    <property type="match status" value="1"/>
</dbReference>
<dbReference type="GO" id="GO:0004553">
    <property type="term" value="F:hydrolase activity, hydrolyzing O-glycosyl compounds"/>
    <property type="evidence" value="ECO:0007669"/>
    <property type="project" value="InterPro"/>
</dbReference>
<keyword evidence="3" id="KW-1133">Transmembrane helix</keyword>
<dbReference type="Pfam" id="PF08327">
    <property type="entry name" value="AHSA1"/>
    <property type="match status" value="1"/>
</dbReference>
<dbReference type="InterPro" id="IPR012291">
    <property type="entry name" value="CBM2_carb-bd_dom_sf"/>
</dbReference>
<organism evidence="5 6">
    <name type="scientific">Catellatospora citrea</name>
    <dbReference type="NCBI Taxonomy" id="53366"/>
    <lineage>
        <taxon>Bacteria</taxon>
        <taxon>Bacillati</taxon>
        <taxon>Actinomycetota</taxon>
        <taxon>Actinomycetes</taxon>
        <taxon>Micromonosporales</taxon>
        <taxon>Micromonosporaceae</taxon>
        <taxon>Catellatospora</taxon>
    </lineage>
</organism>
<feature type="domain" description="CBM2" evidence="4">
    <location>
        <begin position="359"/>
        <end position="468"/>
    </location>
</feature>
<dbReference type="Pfam" id="PF00553">
    <property type="entry name" value="CBM_2"/>
    <property type="match status" value="1"/>
</dbReference>
<keyword evidence="3" id="KW-0472">Membrane</keyword>
<feature type="transmembrane region" description="Helical" evidence="3">
    <location>
        <begin position="276"/>
        <end position="298"/>
    </location>
</feature>
<dbReference type="InterPro" id="IPR013538">
    <property type="entry name" value="ASHA1/2-like_C"/>
</dbReference>
<dbReference type="AlphaFoldDB" id="A0A8J3KJH9"/>
<dbReference type="Proteomes" id="UP000659904">
    <property type="component" value="Unassembled WGS sequence"/>
</dbReference>
<dbReference type="PROSITE" id="PS51173">
    <property type="entry name" value="CBM2"/>
    <property type="match status" value="1"/>
</dbReference>
<gene>
    <name evidence="5" type="ORF">Cci01nite_34370</name>
</gene>
<dbReference type="EMBL" id="BONH01000015">
    <property type="protein sequence ID" value="GIF98343.1"/>
    <property type="molecule type" value="Genomic_DNA"/>
</dbReference>
<evidence type="ECO:0000259" key="4">
    <source>
        <dbReference type="PROSITE" id="PS51173"/>
    </source>
</evidence>
<feature type="compositionally biased region" description="Low complexity" evidence="2">
    <location>
        <begin position="326"/>
        <end position="349"/>
    </location>
</feature>
<dbReference type="InterPro" id="IPR023393">
    <property type="entry name" value="START-like_dom_sf"/>
</dbReference>
<proteinExistence type="inferred from homology"/>
<dbReference type="SUPFAM" id="SSF49384">
    <property type="entry name" value="Carbohydrate-binding domain"/>
    <property type="match status" value="1"/>
</dbReference>
<dbReference type="InterPro" id="IPR001919">
    <property type="entry name" value="CBD2"/>
</dbReference>
<dbReference type="SUPFAM" id="SSF55961">
    <property type="entry name" value="Bet v1-like"/>
    <property type="match status" value="1"/>
</dbReference>
<dbReference type="CDD" id="cd07814">
    <property type="entry name" value="SRPBCC_CalC_Aha1-like"/>
    <property type="match status" value="1"/>
</dbReference>
<dbReference type="Gene3D" id="3.30.530.20">
    <property type="match status" value="1"/>
</dbReference>
<accession>A0A8J3KJH9</accession>
<keyword evidence="3" id="KW-0812">Transmembrane</keyword>
<dbReference type="GO" id="GO:0030247">
    <property type="term" value="F:polysaccharide binding"/>
    <property type="evidence" value="ECO:0007669"/>
    <property type="project" value="UniProtKB-UniRule"/>
</dbReference>
<dbReference type="GO" id="GO:0005975">
    <property type="term" value="P:carbohydrate metabolic process"/>
    <property type="evidence" value="ECO:0007669"/>
    <property type="project" value="InterPro"/>
</dbReference>
<dbReference type="InterPro" id="IPR008965">
    <property type="entry name" value="CBM2/CBM3_carb-bd_dom_sf"/>
</dbReference>
<evidence type="ECO:0000256" key="3">
    <source>
        <dbReference type="SAM" id="Phobius"/>
    </source>
</evidence>